<gene>
    <name evidence="2" type="ORF">ACFQRG_13890</name>
</gene>
<dbReference type="Pfam" id="PF01425">
    <property type="entry name" value="Amidase"/>
    <property type="match status" value="1"/>
</dbReference>
<dbReference type="EMBL" id="JBHTCO010000017">
    <property type="protein sequence ID" value="MFC7394048.1"/>
    <property type="molecule type" value="Genomic_DNA"/>
</dbReference>
<dbReference type="InterPro" id="IPR023631">
    <property type="entry name" value="Amidase_dom"/>
</dbReference>
<evidence type="ECO:0000313" key="3">
    <source>
        <dbReference type="Proteomes" id="UP001596505"/>
    </source>
</evidence>
<reference evidence="3" key="1">
    <citation type="journal article" date="2019" name="Int. J. Syst. Evol. Microbiol.">
        <title>The Global Catalogue of Microorganisms (GCM) 10K type strain sequencing project: providing services to taxonomists for standard genome sequencing and annotation.</title>
        <authorList>
            <consortium name="The Broad Institute Genomics Platform"/>
            <consortium name="The Broad Institute Genome Sequencing Center for Infectious Disease"/>
            <person name="Wu L."/>
            <person name="Ma J."/>
        </authorList>
    </citation>
    <scope>NUCLEOTIDE SEQUENCE [LARGE SCALE GENOMIC DNA]</scope>
    <source>
        <strain evidence="3">CGMCC 1.16305</strain>
    </source>
</reference>
<dbReference type="SUPFAM" id="SSF75304">
    <property type="entry name" value="Amidase signature (AS) enzymes"/>
    <property type="match status" value="1"/>
</dbReference>
<name>A0ABW2PXF8_9BACL</name>
<organism evidence="2 3">
    <name type="scientific">Scopulibacillus cellulosilyticus</name>
    <dbReference type="NCBI Taxonomy" id="2665665"/>
    <lineage>
        <taxon>Bacteria</taxon>
        <taxon>Bacillati</taxon>
        <taxon>Bacillota</taxon>
        <taxon>Bacilli</taxon>
        <taxon>Bacillales</taxon>
        <taxon>Sporolactobacillaceae</taxon>
        <taxon>Scopulibacillus</taxon>
    </lineage>
</organism>
<sequence length="152" mass="16774">MPLVEQSGDQGIIKALNHYSAISEVWWGPNPDLKDYMKGYARRGTLIGQLQQFLEDCPLILLPVSSEQAFDQDADIASIESMRHVVSAQWPMTSIPTLGFPAISVPTSVAEGLPVGVQILGRKFREDTLFEAAEIIEAHNDIVTPIDPNWNS</sequence>
<keyword evidence="3" id="KW-1185">Reference proteome</keyword>
<proteinExistence type="predicted"/>
<accession>A0ABW2PXF8</accession>
<dbReference type="Gene3D" id="3.90.1300.10">
    <property type="entry name" value="Amidase signature (AS) domain"/>
    <property type="match status" value="1"/>
</dbReference>
<feature type="domain" description="Amidase" evidence="1">
    <location>
        <begin position="36"/>
        <end position="129"/>
    </location>
</feature>
<comment type="caution">
    <text evidence="2">The sequence shown here is derived from an EMBL/GenBank/DDBJ whole genome shotgun (WGS) entry which is preliminary data.</text>
</comment>
<protein>
    <submittedName>
        <fullName evidence="2">Amidase family protein</fullName>
    </submittedName>
</protein>
<evidence type="ECO:0000313" key="2">
    <source>
        <dbReference type="EMBL" id="MFC7394048.1"/>
    </source>
</evidence>
<dbReference type="InterPro" id="IPR036928">
    <property type="entry name" value="AS_sf"/>
</dbReference>
<dbReference type="RefSeq" id="WP_380966997.1">
    <property type="nucleotide sequence ID" value="NZ_JBHTCO010000017.1"/>
</dbReference>
<evidence type="ECO:0000259" key="1">
    <source>
        <dbReference type="Pfam" id="PF01425"/>
    </source>
</evidence>
<dbReference type="Proteomes" id="UP001596505">
    <property type="component" value="Unassembled WGS sequence"/>
</dbReference>